<evidence type="ECO:0000313" key="2">
    <source>
        <dbReference type="Proteomes" id="UP001159641"/>
    </source>
</evidence>
<name>A0AB34HEI2_ESCRO</name>
<dbReference type="EMBL" id="JAIQCJ010001416">
    <property type="protein sequence ID" value="KAJ8789643.1"/>
    <property type="molecule type" value="Genomic_DNA"/>
</dbReference>
<proteinExistence type="predicted"/>
<reference evidence="1 2" key="1">
    <citation type="submission" date="2022-11" db="EMBL/GenBank/DDBJ databases">
        <title>Whole genome sequence of Eschrichtius robustus ER-17-0199.</title>
        <authorList>
            <person name="Bruniche-Olsen A."/>
            <person name="Black A.N."/>
            <person name="Fields C.J."/>
            <person name="Walden K."/>
            <person name="Dewoody J.A."/>
        </authorList>
    </citation>
    <scope>NUCLEOTIDE SEQUENCE [LARGE SCALE GENOMIC DNA]</scope>
    <source>
        <strain evidence="1">ER-17-0199</strain>
        <tissue evidence="1">Blubber</tissue>
    </source>
</reference>
<keyword evidence="2" id="KW-1185">Reference proteome</keyword>
<dbReference type="AlphaFoldDB" id="A0AB34HEI2"/>
<sequence>MDPDFQENVGCPWPLGYGGHQNSALILTKELWYDEERGLCFHSEVKNEPHMPQLLKPAHLEPVLCNKRSRCNEKPGHRNEE</sequence>
<accession>A0AB34HEI2</accession>
<protein>
    <submittedName>
        <fullName evidence="1">Uncharacterized protein</fullName>
    </submittedName>
</protein>
<evidence type="ECO:0000313" key="1">
    <source>
        <dbReference type="EMBL" id="KAJ8789643.1"/>
    </source>
</evidence>
<organism evidence="1 2">
    <name type="scientific">Eschrichtius robustus</name>
    <name type="common">California gray whale</name>
    <name type="synonym">Eschrichtius gibbosus</name>
    <dbReference type="NCBI Taxonomy" id="9764"/>
    <lineage>
        <taxon>Eukaryota</taxon>
        <taxon>Metazoa</taxon>
        <taxon>Chordata</taxon>
        <taxon>Craniata</taxon>
        <taxon>Vertebrata</taxon>
        <taxon>Euteleostomi</taxon>
        <taxon>Mammalia</taxon>
        <taxon>Eutheria</taxon>
        <taxon>Laurasiatheria</taxon>
        <taxon>Artiodactyla</taxon>
        <taxon>Whippomorpha</taxon>
        <taxon>Cetacea</taxon>
        <taxon>Mysticeti</taxon>
        <taxon>Eschrichtiidae</taxon>
        <taxon>Eschrichtius</taxon>
    </lineage>
</organism>
<dbReference type="Proteomes" id="UP001159641">
    <property type="component" value="Unassembled WGS sequence"/>
</dbReference>
<comment type="caution">
    <text evidence="1">The sequence shown here is derived from an EMBL/GenBank/DDBJ whole genome shotgun (WGS) entry which is preliminary data.</text>
</comment>
<gene>
    <name evidence="1" type="ORF">J1605_004880</name>
</gene>